<keyword evidence="3" id="KW-0106">Calcium</keyword>
<dbReference type="Proteomes" id="UP000750522">
    <property type="component" value="Unassembled WGS sequence"/>
</dbReference>
<dbReference type="SMART" id="SM00054">
    <property type="entry name" value="EFh"/>
    <property type="match status" value="4"/>
</dbReference>
<proteinExistence type="inferred from homology"/>
<evidence type="ECO:0000256" key="8">
    <source>
        <dbReference type="ARBA" id="ARBA00031295"/>
    </source>
</evidence>
<evidence type="ECO:0000313" key="12">
    <source>
        <dbReference type="Proteomes" id="UP000750522"/>
    </source>
</evidence>
<comment type="function">
    <text evidence="4">Regulatory subunit of calcineurin, a calcium-dependent, calmodulin stimulated protein phosphatase. Confers calcium sensitivity.</text>
</comment>
<dbReference type="Gene3D" id="1.10.238.10">
    <property type="entry name" value="EF-hand"/>
    <property type="match status" value="1"/>
</dbReference>
<accession>A0A9P5KU28</accession>
<dbReference type="SUPFAM" id="SSF47473">
    <property type="entry name" value="EF-hand"/>
    <property type="match status" value="1"/>
</dbReference>
<protein>
    <recommendedName>
        <fullName evidence="7">Calcineurin subunit B</fullName>
    </recommendedName>
    <alternativeName>
        <fullName evidence="8">Calcineurin regulatory subunit</fullName>
    </alternativeName>
    <alternativeName>
        <fullName evidence="9">Protein phosphatase 2B regulatory subunit</fullName>
    </alternativeName>
</protein>
<dbReference type="FunFam" id="1.10.238.10:FF:000001">
    <property type="entry name" value="Calmodulin 1"/>
    <property type="match status" value="1"/>
</dbReference>
<feature type="domain" description="EF-hand" evidence="10">
    <location>
        <begin position="1"/>
        <end position="26"/>
    </location>
</feature>
<evidence type="ECO:0000256" key="6">
    <source>
        <dbReference type="ARBA" id="ARBA00023792"/>
    </source>
</evidence>
<dbReference type="Pfam" id="PF13499">
    <property type="entry name" value="EF-hand_7"/>
    <property type="match status" value="1"/>
</dbReference>
<comment type="subunit">
    <text evidence="6">Composed of a catalytic subunit (A) and a regulatory subunit (B).</text>
</comment>
<dbReference type="Pfam" id="PF13202">
    <property type="entry name" value="EF-hand_5"/>
    <property type="match status" value="1"/>
</dbReference>
<keyword evidence="2" id="KW-0677">Repeat</keyword>
<evidence type="ECO:0000256" key="3">
    <source>
        <dbReference type="ARBA" id="ARBA00022837"/>
    </source>
</evidence>
<dbReference type="InterPro" id="IPR011992">
    <property type="entry name" value="EF-hand-dom_pair"/>
</dbReference>
<sequence>MKLDKDNSGTIDRDEFLSIPAIANNPLAPRLIEIFDEDGGGDVDFQEFISGLSAFSSRGQKDEKLWFAFRVYDIDRDNYISNGELFLVLKMMVGNNLKDTQLQQIVDLTIMEADLDGDGKISFEEFKKLVNNTDISQRMTLDLF</sequence>
<feature type="domain" description="EF-hand" evidence="10">
    <location>
        <begin position="30"/>
        <end position="58"/>
    </location>
</feature>
<name>A0A9P5KU28_GEOCN</name>
<evidence type="ECO:0000259" key="10">
    <source>
        <dbReference type="PROSITE" id="PS50222"/>
    </source>
</evidence>
<dbReference type="CDD" id="cd00051">
    <property type="entry name" value="EFh"/>
    <property type="match status" value="1"/>
</dbReference>
<keyword evidence="1" id="KW-0479">Metal-binding</keyword>
<evidence type="ECO:0000256" key="1">
    <source>
        <dbReference type="ARBA" id="ARBA00022723"/>
    </source>
</evidence>
<evidence type="ECO:0000256" key="7">
    <source>
        <dbReference type="ARBA" id="ARBA00023832"/>
    </source>
</evidence>
<evidence type="ECO:0000256" key="2">
    <source>
        <dbReference type="ARBA" id="ARBA00022737"/>
    </source>
</evidence>
<reference evidence="11" key="2">
    <citation type="submission" date="2020-01" db="EMBL/GenBank/DDBJ databases">
        <authorList>
            <person name="Perkins V."/>
            <person name="Lessard M.-H."/>
            <person name="Dugat-Bony E."/>
            <person name="Frenette M."/>
            <person name="Labrie S."/>
        </authorList>
    </citation>
    <scope>NUCLEOTIDE SEQUENCE</scope>
    <source>
        <strain evidence="11">LMA-70</strain>
    </source>
</reference>
<reference evidence="11" key="1">
    <citation type="journal article" date="2020" name="Front. Microbiol.">
        <title>Phenotypic and Genetic Characterization of the Cheese Ripening Yeast Geotrichum candidum.</title>
        <authorList>
            <person name="Perkins V."/>
            <person name="Vignola S."/>
            <person name="Lessard M.H."/>
            <person name="Plante P.L."/>
            <person name="Corbeil J."/>
            <person name="Dugat-Bony E."/>
            <person name="Frenette M."/>
            <person name="Labrie S."/>
        </authorList>
    </citation>
    <scope>NUCLEOTIDE SEQUENCE</scope>
    <source>
        <strain evidence="11">LMA-70</strain>
    </source>
</reference>
<dbReference type="InterPro" id="IPR002048">
    <property type="entry name" value="EF_hand_dom"/>
</dbReference>
<dbReference type="EMBL" id="QQZK01000029">
    <property type="protein sequence ID" value="KAF5102534.1"/>
    <property type="molecule type" value="Genomic_DNA"/>
</dbReference>
<feature type="domain" description="EF-hand" evidence="10">
    <location>
        <begin position="60"/>
        <end position="95"/>
    </location>
</feature>
<organism evidence="11 12">
    <name type="scientific">Geotrichum candidum</name>
    <name type="common">Oospora lactis</name>
    <name type="synonym">Dipodascus geotrichum</name>
    <dbReference type="NCBI Taxonomy" id="1173061"/>
    <lineage>
        <taxon>Eukaryota</taxon>
        <taxon>Fungi</taxon>
        <taxon>Dikarya</taxon>
        <taxon>Ascomycota</taxon>
        <taxon>Saccharomycotina</taxon>
        <taxon>Dipodascomycetes</taxon>
        <taxon>Dipodascales</taxon>
        <taxon>Dipodascaceae</taxon>
        <taxon>Geotrichum</taxon>
    </lineage>
</organism>
<evidence type="ECO:0000313" key="11">
    <source>
        <dbReference type="EMBL" id="KAF5102534.1"/>
    </source>
</evidence>
<evidence type="ECO:0000256" key="5">
    <source>
        <dbReference type="ARBA" id="ARBA00023774"/>
    </source>
</evidence>
<dbReference type="GO" id="GO:0005509">
    <property type="term" value="F:calcium ion binding"/>
    <property type="evidence" value="ECO:0007669"/>
    <property type="project" value="InterPro"/>
</dbReference>
<dbReference type="PROSITE" id="PS00018">
    <property type="entry name" value="EF_HAND_1"/>
    <property type="match status" value="4"/>
</dbReference>
<comment type="similarity">
    <text evidence="5">Belongs to the calcineurin regulatory subunit family.</text>
</comment>
<comment type="caution">
    <text evidence="11">The sequence shown here is derived from an EMBL/GenBank/DDBJ whole genome shotgun (WGS) entry which is preliminary data.</text>
</comment>
<evidence type="ECO:0000256" key="4">
    <source>
        <dbReference type="ARBA" id="ARBA00023754"/>
    </source>
</evidence>
<gene>
    <name evidence="11" type="ORF">DV451_001827</name>
</gene>
<feature type="domain" description="EF-hand" evidence="10">
    <location>
        <begin position="101"/>
        <end position="136"/>
    </location>
</feature>
<dbReference type="InterPro" id="IPR018247">
    <property type="entry name" value="EF_Hand_1_Ca_BS"/>
</dbReference>
<dbReference type="AlphaFoldDB" id="A0A9P5KU28"/>
<evidence type="ECO:0000256" key="9">
    <source>
        <dbReference type="ARBA" id="ARBA00032848"/>
    </source>
</evidence>
<dbReference type="PANTHER" id="PTHR45942">
    <property type="entry name" value="PROTEIN PHOSPATASE 3 REGULATORY SUBUNIT B ALPHA ISOFORM TYPE 1"/>
    <property type="match status" value="1"/>
</dbReference>
<dbReference type="PROSITE" id="PS50222">
    <property type="entry name" value="EF_HAND_2"/>
    <property type="match status" value="4"/>
</dbReference>